<protein>
    <submittedName>
        <fullName evidence="1">Uncharacterized protein</fullName>
    </submittedName>
</protein>
<evidence type="ECO:0000313" key="1">
    <source>
        <dbReference type="EMBL" id="ASA55854.1"/>
    </source>
</evidence>
<proteinExistence type="predicted"/>
<dbReference type="EMBL" id="CP018835">
    <property type="protein sequence ID" value="ASA55854.1"/>
    <property type="molecule type" value="Genomic_DNA"/>
</dbReference>
<accession>A0A1Z2SF92</accession>
<name>A0A1Z2SF92_VIBGA</name>
<dbReference type="AlphaFoldDB" id="A0A1Z2SF92"/>
<gene>
    <name evidence="1" type="ORF">BSQ33_09220</name>
</gene>
<organism evidence="1 2">
    <name type="scientific">Vibrio gazogenes</name>
    <dbReference type="NCBI Taxonomy" id="687"/>
    <lineage>
        <taxon>Bacteria</taxon>
        <taxon>Pseudomonadati</taxon>
        <taxon>Pseudomonadota</taxon>
        <taxon>Gammaproteobacteria</taxon>
        <taxon>Vibrionales</taxon>
        <taxon>Vibrionaceae</taxon>
        <taxon>Vibrio</taxon>
    </lineage>
</organism>
<reference evidence="1 2" key="1">
    <citation type="submission" date="2016-12" db="EMBL/GenBank/DDBJ databases">
        <authorList>
            <person name="Song W.-J."/>
            <person name="Kurnit D.M."/>
        </authorList>
    </citation>
    <scope>NUCLEOTIDE SEQUENCE [LARGE SCALE GENOMIC DNA]</scope>
    <source>
        <strain evidence="1 2">ATCC 43942</strain>
    </source>
</reference>
<sequence length="93" mass="10479">MLFDAITHFPCCFLCRRKSTSNIVLYSIFLLIAGCSSAPDSVKLSVHDYCAEPLDRTTQTLSQFTGPFASEMQYKTGVYILEQGTSQNKNYHQ</sequence>
<dbReference type="Proteomes" id="UP000196708">
    <property type="component" value="Chromosome 1"/>
</dbReference>
<evidence type="ECO:0000313" key="2">
    <source>
        <dbReference type="Proteomes" id="UP000196708"/>
    </source>
</evidence>
<dbReference type="KEGG" id="vga:BSQ33_09220"/>